<feature type="region of interest" description="Disordered" evidence="1">
    <location>
        <begin position="135"/>
        <end position="165"/>
    </location>
</feature>
<keyword evidence="3" id="KW-1185">Reference proteome</keyword>
<feature type="compositionally biased region" description="Basic and acidic residues" evidence="1">
    <location>
        <begin position="61"/>
        <end position="86"/>
    </location>
</feature>
<organism evidence="2 3">
    <name type="scientific">Mycena metata</name>
    <dbReference type="NCBI Taxonomy" id="1033252"/>
    <lineage>
        <taxon>Eukaryota</taxon>
        <taxon>Fungi</taxon>
        <taxon>Dikarya</taxon>
        <taxon>Basidiomycota</taxon>
        <taxon>Agaricomycotina</taxon>
        <taxon>Agaricomycetes</taxon>
        <taxon>Agaricomycetidae</taxon>
        <taxon>Agaricales</taxon>
        <taxon>Marasmiineae</taxon>
        <taxon>Mycenaceae</taxon>
        <taxon>Mycena</taxon>
    </lineage>
</organism>
<accession>A0AAD7H004</accession>
<feature type="non-terminal residue" evidence="2">
    <location>
        <position position="383"/>
    </location>
</feature>
<name>A0AAD7H004_9AGAR</name>
<dbReference type="AlphaFoldDB" id="A0AAD7H004"/>
<sequence>ANATFDVTCASAALDAVKRDCTRAALGAECRTRAQRHCIRTGCRGCEGIMDEDGMGRVGGGKRDDVGRQDSEAGRDSRGENFDAHGARHSYRRVDTPAPSGITPAVHCAGERTPSDRCVEGSWVGRRVCVCGGGGQDEREEGRGTVGGGERDGGRRGEGRWEEGRGTAVRRGLGQATCAHAHVHFPLAGARGPRARCVEGRGAMGERDGGHAGMRSCTCTPPCEGATVCAQRYKREAGTKWGKRWDEGGGDSLLRRYKREAGMRMREVGRGRRVGTAPHVREGGDEGEGEGDARRGGMRTVGSLRSDERKRVYAAAHPGVRALWRGVRVRGCKGRVKEVGRQGRGRGCVVRHRQVHAQRQLLPRRLDIDDVTATSGWEWREGG</sequence>
<evidence type="ECO:0000313" key="3">
    <source>
        <dbReference type="Proteomes" id="UP001215598"/>
    </source>
</evidence>
<feature type="region of interest" description="Disordered" evidence="1">
    <location>
        <begin position="54"/>
        <end position="99"/>
    </location>
</feature>
<evidence type="ECO:0000256" key="1">
    <source>
        <dbReference type="SAM" id="MobiDB-lite"/>
    </source>
</evidence>
<reference evidence="2" key="1">
    <citation type="submission" date="2023-03" db="EMBL/GenBank/DDBJ databases">
        <title>Massive genome expansion in bonnet fungi (Mycena s.s.) driven by repeated elements and novel gene families across ecological guilds.</title>
        <authorList>
            <consortium name="Lawrence Berkeley National Laboratory"/>
            <person name="Harder C.B."/>
            <person name="Miyauchi S."/>
            <person name="Viragh M."/>
            <person name="Kuo A."/>
            <person name="Thoen E."/>
            <person name="Andreopoulos B."/>
            <person name="Lu D."/>
            <person name="Skrede I."/>
            <person name="Drula E."/>
            <person name="Henrissat B."/>
            <person name="Morin E."/>
            <person name="Kohler A."/>
            <person name="Barry K."/>
            <person name="LaButti K."/>
            <person name="Morin E."/>
            <person name="Salamov A."/>
            <person name="Lipzen A."/>
            <person name="Mereny Z."/>
            <person name="Hegedus B."/>
            <person name="Baldrian P."/>
            <person name="Stursova M."/>
            <person name="Weitz H."/>
            <person name="Taylor A."/>
            <person name="Grigoriev I.V."/>
            <person name="Nagy L.G."/>
            <person name="Martin F."/>
            <person name="Kauserud H."/>
        </authorList>
    </citation>
    <scope>NUCLEOTIDE SEQUENCE</scope>
    <source>
        <strain evidence="2">CBHHK182m</strain>
    </source>
</reference>
<comment type="caution">
    <text evidence="2">The sequence shown here is derived from an EMBL/GenBank/DDBJ whole genome shotgun (WGS) entry which is preliminary data.</text>
</comment>
<proteinExistence type="predicted"/>
<feature type="compositionally biased region" description="Basic and acidic residues" evidence="1">
    <location>
        <begin position="136"/>
        <end position="165"/>
    </location>
</feature>
<dbReference type="EMBL" id="JARKIB010000425">
    <property type="protein sequence ID" value="KAJ7709190.1"/>
    <property type="molecule type" value="Genomic_DNA"/>
</dbReference>
<dbReference type="Proteomes" id="UP001215598">
    <property type="component" value="Unassembled WGS sequence"/>
</dbReference>
<protein>
    <submittedName>
        <fullName evidence="2">Uncharacterized protein</fullName>
    </submittedName>
</protein>
<gene>
    <name evidence="2" type="ORF">B0H16DRAFT_1822184</name>
</gene>
<evidence type="ECO:0000313" key="2">
    <source>
        <dbReference type="EMBL" id="KAJ7709190.1"/>
    </source>
</evidence>
<feature type="region of interest" description="Disordered" evidence="1">
    <location>
        <begin position="274"/>
        <end position="299"/>
    </location>
</feature>